<keyword evidence="1" id="KW-0732">Signal</keyword>
<evidence type="ECO:0008006" key="4">
    <source>
        <dbReference type="Google" id="ProtNLM"/>
    </source>
</evidence>
<evidence type="ECO:0000313" key="3">
    <source>
        <dbReference type="Proteomes" id="UP000001628"/>
    </source>
</evidence>
<keyword evidence="3" id="KW-1185">Reference proteome</keyword>
<gene>
    <name evidence="2" type="ORF">PADG_11517</name>
</gene>
<dbReference type="AlphaFoldDB" id="A0A0A0HUP5"/>
<proteinExistence type="predicted"/>
<sequence>MTIFKLLLFSTAVNYPGISANLHADREVTTTRSPLEALKWSCKQTPTHEQYNRQSRPRSLKFATIAGYKSQTKRNGIWRDR</sequence>
<dbReference type="EMBL" id="KN275959">
    <property type="protein sequence ID" value="KGM92322.1"/>
    <property type="molecule type" value="Genomic_DNA"/>
</dbReference>
<protein>
    <recommendedName>
        <fullName evidence="4">Secreted protein</fullName>
    </recommendedName>
</protein>
<evidence type="ECO:0000256" key="1">
    <source>
        <dbReference type="SAM" id="SignalP"/>
    </source>
</evidence>
<dbReference type="VEuPathDB" id="FungiDB:PADG_11517"/>
<dbReference type="KEGG" id="pbn:PADG_11517"/>
<dbReference type="GeneID" id="22587414"/>
<reference evidence="2 3" key="1">
    <citation type="journal article" date="2011" name="PLoS Genet.">
        <title>Comparative genomic analysis of human fungal pathogens causing paracoccidioidomycosis.</title>
        <authorList>
            <person name="Desjardins C.A."/>
            <person name="Champion M.D."/>
            <person name="Holder J.W."/>
            <person name="Muszewska A."/>
            <person name="Goldberg J."/>
            <person name="Bailao A.M."/>
            <person name="Brigido M.M."/>
            <person name="Ferreira M.E."/>
            <person name="Garcia A.M."/>
            <person name="Grynberg M."/>
            <person name="Gujja S."/>
            <person name="Heiman D.I."/>
            <person name="Henn M.R."/>
            <person name="Kodira C.D."/>
            <person name="Leon-Narvaez H."/>
            <person name="Longo L.V."/>
            <person name="Ma L.J."/>
            <person name="Malavazi I."/>
            <person name="Matsuo A.L."/>
            <person name="Morais F.V."/>
            <person name="Pereira M."/>
            <person name="Rodriguez-Brito S."/>
            <person name="Sakthikumar S."/>
            <person name="Salem-Izacc S.M."/>
            <person name="Sykes S.M."/>
            <person name="Teixeira M.M."/>
            <person name="Vallejo M.C."/>
            <person name="Walter M.E."/>
            <person name="Yandava C."/>
            <person name="Young S."/>
            <person name="Zeng Q."/>
            <person name="Zucker J."/>
            <person name="Felipe M.S."/>
            <person name="Goldman G.H."/>
            <person name="Haas B.J."/>
            <person name="McEwen J.G."/>
            <person name="Nino-Vega G."/>
            <person name="Puccia R."/>
            <person name="San-Blas G."/>
            <person name="Soares C.M."/>
            <person name="Birren B.W."/>
            <person name="Cuomo C.A."/>
        </authorList>
    </citation>
    <scope>NUCLEOTIDE SEQUENCE [LARGE SCALE GENOMIC DNA]</scope>
    <source>
        <strain evidence="2 3">Pb18</strain>
    </source>
</reference>
<feature type="chain" id="PRO_5001970305" description="Secreted protein" evidence="1">
    <location>
        <begin position="21"/>
        <end position="81"/>
    </location>
</feature>
<accession>A0A0A0HUP5</accession>
<organism evidence="2 3">
    <name type="scientific">Paracoccidioides brasiliensis (strain Pb18)</name>
    <dbReference type="NCBI Taxonomy" id="502780"/>
    <lineage>
        <taxon>Eukaryota</taxon>
        <taxon>Fungi</taxon>
        <taxon>Dikarya</taxon>
        <taxon>Ascomycota</taxon>
        <taxon>Pezizomycotina</taxon>
        <taxon>Eurotiomycetes</taxon>
        <taxon>Eurotiomycetidae</taxon>
        <taxon>Onygenales</taxon>
        <taxon>Ajellomycetaceae</taxon>
        <taxon>Paracoccidioides</taxon>
    </lineage>
</organism>
<dbReference type="InParanoid" id="A0A0A0HUP5"/>
<evidence type="ECO:0000313" key="2">
    <source>
        <dbReference type="EMBL" id="KGM92322.1"/>
    </source>
</evidence>
<name>A0A0A0HUP5_PARBD</name>
<dbReference type="Proteomes" id="UP000001628">
    <property type="component" value="Unassembled WGS sequence"/>
</dbReference>
<dbReference type="HOGENOM" id="CLU_2574524_0_0_1"/>
<feature type="signal peptide" evidence="1">
    <location>
        <begin position="1"/>
        <end position="20"/>
    </location>
</feature>
<dbReference type="RefSeq" id="XP_010758978.1">
    <property type="nucleotide sequence ID" value="XM_010760676.1"/>
</dbReference>